<name>A0A2P4YFI4_9STRA</name>
<dbReference type="Proteomes" id="UP000237271">
    <property type="component" value="Unassembled WGS sequence"/>
</dbReference>
<organism evidence="1 2">
    <name type="scientific">Phytophthora palmivora</name>
    <dbReference type="NCBI Taxonomy" id="4796"/>
    <lineage>
        <taxon>Eukaryota</taxon>
        <taxon>Sar</taxon>
        <taxon>Stramenopiles</taxon>
        <taxon>Oomycota</taxon>
        <taxon>Peronosporomycetes</taxon>
        <taxon>Peronosporales</taxon>
        <taxon>Peronosporaceae</taxon>
        <taxon>Phytophthora</taxon>
    </lineage>
</organism>
<accession>A0A2P4YFI4</accession>
<dbReference type="SUPFAM" id="SSF56672">
    <property type="entry name" value="DNA/RNA polymerases"/>
    <property type="match status" value="1"/>
</dbReference>
<proteinExistence type="predicted"/>
<dbReference type="InterPro" id="IPR043502">
    <property type="entry name" value="DNA/RNA_pol_sf"/>
</dbReference>
<comment type="caution">
    <text evidence="1">The sequence shown here is derived from an EMBL/GenBank/DDBJ whole genome shotgun (WGS) entry which is preliminary data.</text>
</comment>
<evidence type="ECO:0008006" key="3">
    <source>
        <dbReference type="Google" id="ProtNLM"/>
    </source>
</evidence>
<protein>
    <recommendedName>
        <fullName evidence="3">Reverse transcriptase</fullName>
    </recommendedName>
</protein>
<dbReference type="OrthoDB" id="125255at2759"/>
<dbReference type="PANTHER" id="PTHR33064:SF37">
    <property type="entry name" value="RIBONUCLEASE H"/>
    <property type="match status" value="1"/>
</dbReference>
<reference evidence="1 2" key="1">
    <citation type="journal article" date="2017" name="Genome Biol. Evol.">
        <title>Phytophthora megakarya and P. palmivora, closely related causal agents of cacao black pod rot, underwent increases in genome sizes and gene numbers by different mechanisms.</title>
        <authorList>
            <person name="Ali S.S."/>
            <person name="Shao J."/>
            <person name="Lary D.J."/>
            <person name="Kronmiller B."/>
            <person name="Shen D."/>
            <person name="Strem M.D."/>
            <person name="Amoako-Attah I."/>
            <person name="Akrofi A.Y."/>
            <person name="Begoude B.A."/>
            <person name="Ten Hoopen G.M."/>
            <person name="Coulibaly K."/>
            <person name="Kebe B.I."/>
            <person name="Melnick R.L."/>
            <person name="Guiltinan M.J."/>
            <person name="Tyler B.M."/>
            <person name="Meinhardt L.W."/>
            <person name="Bailey B.A."/>
        </authorList>
    </citation>
    <scope>NUCLEOTIDE SEQUENCE [LARGE SCALE GENOMIC DNA]</scope>
    <source>
        <strain evidence="2">sbr112.9</strain>
    </source>
</reference>
<dbReference type="Gene3D" id="3.10.10.10">
    <property type="entry name" value="HIV Type 1 Reverse Transcriptase, subunit A, domain 1"/>
    <property type="match status" value="1"/>
</dbReference>
<sequence>MSKPHILRPFGSKPLKASWHVTFDKGQLTTPTGPLMLRQLRAWVYEDERESSTHIFSHFVMKRLGYSVDELLSSAREHQEEFDLNELETSQEMSGESRNCRVISRITWQDRWVGEEDEDMQTATPELATPTQNDVRKSLKIRIAEAEHEGLDEIHLERLTKLLDKHSDMFRLPLGRDPPERVASLRVRVREGTSPVKCWSRRYLPEYMKILERHIDDLLNAGLVYVNTRSRYASPRIVPLVKPFDFRMTVHTRAVNGITVSLMWPMPHLEVSIGLPDGSQMGMVTPTRVRMGGTDTVGYCQNVVEDIFQPLLYHGLLAWLGDILGYAKTVDGRFDTLEKCSRLVLNLA</sequence>
<dbReference type="AlphaFoldDB" id="A0A2P4YFI4"/>
<dbReference type="InterPro" id="IPR051320">
    <property type="entry name" value="Viral_Replic_Matur_Polypro"/>
</dbReference>
<keyword evidence="2" id="KW-1185">Reference proteome</keyword>
<gene>
    <name evidence="1" type="ORF">PHPALM_6160</name>
</gene>
<dbReference type="PANTHER" id="PTHR33064">
    <property type="entry name" value="POL PROTEIN"/>
    <property type="match status" value="1"/>
</dbReference>
<evidence type="ECO:0000313" key="1">
    <source>
        <dbReference type="EMBL" id="POM76587.1"/>
    </source>
</evidence>
<evidence type="ECO:0000313" key="2">
    <source>
        <dbReference type="Proteomes" id="UP000237271"/>
    </source>
</evidence>
<dbReference type="EMBL" id="NCKW01003417">
    <property type="protein sequence ID" value="POM76587.1"/>
    <property type="molecule type" value="Genomic_DNA"/>
</dbReference>